<dbReference type="AlphaFoldDB" id="A0A9P6ECU7"/>
<organism evidence="1 2">
    <name type="scientific">Crepidotus variabilis</name>
    <dbReference type="NCBI Taxonomy" id="179855"/>
    <lineage>
        <taxon>Eukaryota</taxon>
        <taxon>Fungi</taxon>
        <taxon>Dikarya</taxon>
        <taxon>Basidiomycota</taxon>
        <taxon>Agaricomycotina</taxon>
        <taxon>Agaricomycetes</taxon>
        <taxon>Agaricomycetidae</taxon>
        <taxon>Agaricales</taxon>
        <taxon>Agaricineae</taxon>
        <taxon>Crepidotaceae</taxon>
        <taxon>Crepidotus</taxon>
    </lineage>
</organism>
<comment type="caution">
    <text evidence="1">The sequence shown here is derived from an EMBL/GenBank/DDBJ whole genome shotgun (WGS) entry which is preliminary data.</text>
</comment>
<accession>A0A9P6ECU7</accession>
<gene>
    <name evidence="1" type="ORF">CPB83DRAFT_451089</name>
</gene>
<protein>
    <submittedName>
        <fullName evidence="1">Uncharacterized protein</fullName>
    </submittedName>
</protein>
<proteinExistence type="predicted"/>
<dbReference type="Proteomes" id="UP000807306">
    <property type="component" value="Unassembled WGS sequence"/>
</dbReference>
<sequence length="132" mass="15892">MYSKASTINKILHYIYINRMAQVKRHFTYDHLLFYDSEFEACRLRVMPSIPEFLNRQKALNFHRLHLLCATILFNSKRPVLLDFLWSKDHQIQVGVVALSPRWNRLDLKPVFRESILNFYHVSNFLHYTSFS</sequence>
<name>A0A9P6ECU7_9AGAR</name>
<reference evidence="1" key="1">
    <citation type="submission" date="2020-11" db="EMBL/GenBank/DDBJ databases">
        <authorList>
            <consortium name="DOE Joint Genome Institute"/>
            <person name="Ahrendt S."/>
            <person name="Riley R."/>
            <person name="Andreopoulos W."/>
            <person name="Labutti K."/>
            <person name="Pangilinan J."/>
            <person name="Ruiz-Duenas F.J."/>
            <person name="Barrasa J.M."/>
            <person name="Sanchez-Garcia M."/>
            <person name="Camarero S."/>
            <person name="Miyauchi S."/>
            <person name="Serrano A."/>
            <person name="Linde D."/>
            <person name="Babiker R."/>
            <person name="Drula E."/>
            <person name="Ayuso-Fernandez I."/>
            <person name="Pacheco R."/>
            <person name="Padilla G."/>
            <person name="Ferreira P."/>
            <person name="Barriuso J."/>
            <person name="Kellner H."/>
            <person name="Castanera R."/>
            <person name="Alfaro M."/>
            <person name="Ramirez L."/>
            <person name="Pisabarro A.G."/>
            <person name="Kuo A."/>
            <person name="Tritt A."/>
            <person name="Lipzen A."/>
            <person name="He G."/>
            <person name="Yan M."/>
            <person name="Ng V."/>
            <person name="Cullen D."/>
            <person name="Martin F."/>
            <person name="Rosso M.-N."/>
            <person name="Henrissat B."/>
            <person name="Hibbett D."/>
            <person name="Martinez A.T."/>
            <person name="Grigoriev I.V."/>
        </authorList>
    </citation>
    <scope>NUCLEOTIDE SEQUENCE</scope>
    <source>
        <strain evidence="1">CBS 506.95</strain>
    </source>
</reference>
<evidence type="ECO:0000313" key="1">
    <source>
        <dbReference type="EMBL" id="KAF9526761.1"/>
    </source>
</evidence>
<keyword evidence="2" id="KW-1185">Reference proteome</keyword>
<dbReference type="EMBL" id="MU157868">
    <property type="protein sequence ID" value="KAF9526761.1"/>
    <property type="molecule type" value="Genomic_DNA"/>
</dbReference>
<evidence type="ECO:0000313" key="2">
    <source>
        <dbReference type="Proteomes" id="UP000807306"/>
    </source>
</evidence>